<dbReference type="SUPFAM" id="SSF51735">
    <property type="entry name" value="NAD(P)-binding Rossmann-fold domains"/>
    <property type="match status" value="1"/>
</dbReference>
<dbReference type="InterPro" id="IPR002347">
    <property type="entry name" value="SDR_fam"/>
</dbReference>
<dbReference type="GO" id="GO:0016491">
    <property type="term" value="F:oxidoreductase activity"/>
    <property type="evidence" value="ECO:0007669"/>
    <property type="project" value="UniProtKB-KW"/>
</dbReference>
<dbReference type="InterPro" id="IPR036291">
    <property type="entry name" value="NAD(P)-bd_dom_sf"/>
</dbReference>
<evidence type="ECO:0000313" key="3">
    <source>
        <dbReference type="EMBL" id="EUA56276.1"/>
    </source>
</evidence>
<keyword evidence="2" id="KW-0560">Oxidoreductase</keyword>
<gene>
    <name evidence="3" type="ORF">I550_4435</name>
</gene>
<evidence type="ECO:0000256" key="2">
    <source>
        <dbReference type="ARBA" id="ARBA00023002"/>
    </source>
</evidence>
<organism evidence="3 4">
    <name type="scientific">Mycobacterium intracellulare 1956</name>
    <dbReference type="NCBI Taxonomy" id="1299331"/>
    <lineage>
        <taxon>Bacteria</taxon>
        <taxon>Bacillati</taxon>
        <taxon>Actinomycetota</taxon>
        <taxon>Actinomycetes</taxon>
        <taxon>Mycobacteriales</taxon>
        <taxon>Mycobacteriaceae</taxon>
        <taxon>Mycobacterium</taxon>
        <taxon>Mycobacterium avium complex (MAC)</taxon>
    </lineage>
</organism>
<reference evidence="3 4" key="1">
    <citation type="submission" date="2013-12" db="EMBL/GenBank/DDBJ databases">
        <authorList>
            <person name="Zelazny A."/>
            <person name="Olivier K."/>
            <person name="Holland S."/>
            <person name="Lenaerts A."/>
            <person name="Ordway D."/>
            <person name="DeGroote M.A."/>
            <person name="Parker T."/>
            <person name="Sizemore C."/>
            <person name="Tallon L.J."/>
            <person name="Sadzewicz L.K."/>
            <person name="Sengamalay N."/>
            <person name="Fraser C.M."/>
            <person name="Hine E."/>
            <person name="Shefchek K.A."/>
            <person name="Das S.P."/>
            <person name="Tettelin H."/>
        </authorList>
    </citation>
    <scope>NUCLEOTIDE SEQUENCE [LARGE SCALE GENOMIC DNA]</scope>
    <source>
        <strain evidence="3 4">1956</strain>
    </source>
</reference>
<dbReference type="EMBL" id="JAOG01000002">
    <property type="protein sequence ID" value="EUA56276.1"/>
    <property type="molecule type" value="Genomic_DNA"/>
</dbReference>
<dbReference type="PANTHER" id="PTHR43639">
    <property type="entry name" value="OXIDOREDUCTASE, SHORT-CHAIN DEHYDROGENASE/REDUCTASE FAMILY (AFU_ORTHOLOGUE AFUA_5G02870)"/>
    <property type="match status" value="1"/>
</dbReference>
<dbReference type="Gene3D" id="3.40.50.720">
    <property type="entry name" value="NAD(P)-binding Rossmann-like Domain"/>
    <property type="match status" value="1"/>
</dbReference>
<evidence type="ECO:0000256" key="1">
    <source>
        <dbReference type="ARBA" id="ARBA00006484"/>
    </source>
</evidence>
<dbReference type="CDD" id="cd05233">
    <property type="entry name" value="SDR_c"/>
    <property type="match status" value="1"/>
</dbReference>
<dbReference type="PRINTS" id="PR00081">
    <property type="entry name" value="GDHRDH"/>
</dbReference>
<dbReference type="Proteomes" id="UP000020825">
    <property type="component" value="Unassembled WGS sequence"/>
</dbReference>
<sequence>MTIEHGRDKVAIITGASRGIGAGLVDAYRKRGYAVIANSRAITASPHPEVVTVAGDIADASTAERLVIEAVARYGRIDTLVNNAGVFVPKPFIRYTTEDYARVTSVNVLGFFHLTQRVIAQMLAQGHGGHVINITTALVDQPQAAVPAALTALTKGGLAAATKALAIEYARNGIRVNAISPGVIDTPMHVGVDACAAYAGMHPQNRIGAVADVVNGALYLETAPFVTGEVLHIDGGQSAGH</sequence>
<dbReference type="PANTHER" id="PTHR43639:SF1">
    <property type="entry name" value="SHORT-CHAIN DEHYDROGENASE_REDUCTASE FAMILY PROTEIN"/>
    <property type="match status" value="1"/>
</dbReference>
<dbReference type="PRINTS" id="PR00080">
    <property type="entry name" value="SDRFAMILY"/>
</dbReference>
<dbReference type="PATRIC" id="fig|1299331.3.peg.4329"/>
<comment type="similarity">
    <text evidence="1">Belongs to the short-chain dehydrogenases/reductases (SDR) family.</text>
</comment>
<accession>X8CKD8</accession>
<name>X8CKD8_MYCIT</name>
<evidence type="ECO:0000313" key="4">
    <source>
        <dbReference type="Proteomes" id="UP000020825"/>
    </source>
</evidence>
<dbReference type="AlphaFoldDB" id="X8CKD8"/>
<comment type="caution">
    <text evidence="3">The sequence shown here is derived from an EMBL/GenBank/DDBJ whole genome shotgun (WGS) entry which is preliminary data.</text>
</comment>
<protein>
    <submittedName>
        <fullName evidence="3">Short chain dehydrogenase family protein</fullName>
    </submittedName>
</protein>
<proteinExistence type="inferred from homology"/>
<dbReference type="Pfam" id="PF13561">
    <property type="entry name" value="adh_short_C2"/>
    <property type="match status" value="1"/>
</dbReference>